<accession>A0A1U9NJ41</accession>
<proteinExistence type="predicted"/>
<sequence length="189" mass="20494">MQAVTKEIVNGLNVASMQEAIDAMKSDPGAGKLELRAHNRWVGGAHCVTAIQDFKLGGEEKKTRKQLFELHGDEPAELLGTDTGPNATEALLHALAACLNATFIYHASAQGVEVESLEIELKGELDLRGFLAVEPGIRNGYSHIDVKFKVKADAGQAKIEELCGLAQRFSPVFDMVSNPMRVHVNCEKV</sequence>
<dbReference type="PANTHER" id="PTHR35368:SF1">
    <property type="entry name" value="HYDROPEROXIDE REDUCTASE"/>
    <property type="match status" value="1"/>
</dbReference>
<protein>
    <submittedName>
        <fullName evidence="1">OsmC-like protein</fullName>
    </submittedName>
</protein>
<dbReference type="PANTHER" id="PTHR35368">
    <property type="entry name" value="HYDROPEROXIDE REDUCTASE"/>
    <property type="match status" value="1"/>
</dbReference>
<dbReference type="RefSeq" id="WP_146660291.1">
    <property type="nucleotide sequence ID" value="NZ_CP019791.1"/>
</dbReference>
<organism evidence="1 2">
    <name type="scientific">Anaerohalosphaera lusitana</name>
    <dbReference type="NCBI Taxonomy" id="1936003"/>
    <lineage>
        <taxon>Bacteria</taxon>
        <taxon>Pseudomonadati</taxon>
        <taxon>Planctomycetota</taxon>
        <taxon>Phycisphaerae</taxon>
        <taxon>Sedimentisphaerales</taxon>
        <taxon>Anaerohalosphaeraceae</taxon>
        <taxon>Anaerohalosphaera</taxon>
    </lineage>
</organism>
<dbReference type="InterPro" id="IPR052924">
    <property type="entry name" value="OsmC/Ohr_hydroprdx_reductase"/>
</dbReference>
<dbReference type="KEGG" id="alus:STSP2_00957"/>
<evidence type="ECO:0000313" key="2">
    <source>
        <dbReference type="Proteomes" id="UP000189674"/>
    </source>
</evidence>
<gene>
    <name evidence="1" type="ORF">STSP2_00957</name>
</gene>
<dbReference type="InterPro" id="IPR003718">
    <property type="entry name" value="OsmC/Ohr_fam"/>
</dbReference>
<dbReference type="InterPro" id="IPR036102">
    <property type="entry name" value="OsmC/Ohrsf"/>
</dbReference>
<dbReference type="Pfam" id="PF02566">
    <property type="entry name" value="OsmC"/>
    <property type="match status" value="1"/>
</dbReference>
<dbReference type="SUPFAM" id="SSF82784">
    <property type="entry name" value="OsmC-like"/>
    <property type="match status" value="1"/>
</dbReference>
<dbReference type="EMBL" id="CP019791">
    <property type="protein sequence ID" value="AQT67807.1"/>
    <property type="molecule type" value="Genomic_DNA"/>
</dbReference>
<dbReference type="Proteomes" id="UP000189674">
    <property type="component" value="Chromosome"/>
</dbReference>
<dbReference type="Gene3D" id="3.30.300.20">
    <property type="match status" value="1"/>
</dbReference>
<name>A0A1U9NJ41_9BACT</name>
<keyword evidence="2" id="KW-1185">Reference proteome</keyword>
<evidence type="ECO:0000313" key="1">
    <source>
        <dbReference type="EMBL" id="AQT67807.1"/>
    </source>
</evidence>
<dbReference type="OrthoDB" id="1433018at2"/>
<dbReference type="InterPro" id="IPR015946">
    <property type="entry name" value="KH_dom-like_a/b"/>
</dbReference>
<dbReference type="AlphaFoldDB" id="A0A1U9NJ41"/>
<reference evidence="2" key="1">
    <citation type="submission" date="2017-02" db="EMBL/GenBank/DDBJ databases">
        <title>Comparative genomics and description of representatives of a novel lineage of planctomycetes thriving in anoxic sediments.</title>
        <authorList>
            <person name="Spring S."/>
            <person name="Bunk B."/>
            <person name="Sproer C."/>
        </authorList>
    </citation>
    <scope>NUCLEOTIDE SEQUENCE [LARGE SCALE GENOMIC DNA]</scope>
    <source>
        <strain evidence="2">ST-NAGAB-D1</strain>
    </source>
</reference>